<protein>
    <submittedName>
        <fullName evidence="2">Uncharacterized protein</fullName>
    </submittedName>
</protein>
<sequence length="54" mass="6670">MPLQFLFSRMMMLRSIMTWLCQTRMMKLVVKLTINKWKILPKKRKMTKMRCGFN</sequence>
<reference evidence="2 3" key="1">
    <citation type="submission" date="2019-05" db="EMBL/GenBank/DDBJ databases">
        <title>Another draft genome of Portunus trituberculatus and its Hox gene families provides insights of decapod evolution.</title>
        <authorList>
            <person name="Jeong J.-H."/>
            <person name="Song I."/>
            <person name="Kim S."/>
            <person name="Choi T."/>
            <person name="Kim D."/>
            <person name="Ryu S."/>
            <person name="Kim W."/>
        </authorList>
    </citation>
    <scope>NUCLEOTIDE SEQUENCE [LARGE SCALE GENOMIC DNA]</scope>
    <source>
        <tissue evidence="2">Muscle</tissue>
    </source>
</reference>
<accession>A0A5B7H6X2</accession>
<keyword evidence="1" id="KW-0732">Signal</keyword>
<proteinExistence type="predicted"/>
<keyword evidence="3" id="KW-1185">Reference proteome</keyword>
<evidence type="ECO:0000256" key="1">
    <source>
        <dbReference type="SAM" id="SignalP"/>
    </source>
</evidence>
<organism evidence="2 3">
    <name type="scientific">Portunus trituberculatus</name>
    <name type="common">Swimming crab</name>
    <name type="synonym">Neptunus trituberculatus</name>
    <dbReference type="NCBI Taxonomy" id="210409"/>
    <lineage>
        <taxon>Eukaryota</taxon>
        <taxon>Metazoa</taxon>
        <taxon>Ecdysozoa</taxon>
        <taxon>Arthropoda</taxon>
        <taxon>Crustacea</taxon>
        <taxon>Multicrustacea</taxon>
        <taxon>Malacostraca</taxon>
        <taxon>Eumalacostraca</taxon>
        <taxon>Eucarida</taxon>
        <taxon>Decapoda</taxon>
        <taxon>Pleocyemata</taxon>
        <taxon>Brachyura</taxon>
        <taxon>Eubrachyura</taxon>
        <taxon>Portunoidea</taxon>
        <taxon>Portunidae</taxon>
        <taxon>Portuninae</taxon>
        <taxon>Portunus</taxon>
    </lineage>
</organism>
<dbReference type="Proteomes" id="UP000324222">
    <property type="component" value="Unassembled WGS sequence"/>
</dbReference>
<dbReference type="EMBL" id="VSRR010026892">
    <property type="protein sequence ID" value="MPC67870.1"/>
    <property type="molecule type" value="Genomic_DNA"/>
</dbReference>
<evidence type="ECO:0000313" key="2">
    <source>
        <dbReference type="EMBL" id="MPC67870.1"/>
    </source>
</evidence>
<gene>
    <name evidence="2" type="ORF">E2C01_062056</name>
</gene>
<feature type="chain" id="PRO_5022846712" evidence="1">
    <location>
        <begin position="19"/>
        <end position="54"/>
    </location>
</feature>
<feature type="signal peptide" evidence="1">
    <location>
        <begin position="1"/>
        <end position="18"/>
    </location>
</feature>
<evidence type="ECO:0000313" key="3">
    <source>
        <dbReference type="Proteomes" id="UP000324222"/>
    </source>
</evidence>
<dbReference type="AlphaFoldDB" id="A0A5B7H6X2"/>
<comment type="caution">
    <text evidence="2">The sequence shown here is derived from an EMBL/GenBank/DDBJ whole genome shotgun (WGS) entry which is preliminary data.</text>
</comment>
<name>A0A5B7H6X2_PORTR</name>